<dbReference type="Proteomes" id="UP000663874">
    <property type="component" value="Unassembled WGS sequence"/>
</dbReference>
<protein>
    <submittedName>
        <fullName evidence="2">Uncharacterized protein</fullName>
    </submittedName>
</protein>
<accession>A0A820P6F6</accession>
<evidence type="ECO:0000313" key="3">
    <source>
        <dbReference type="Proteomes" id="UP000663874"/>
    </source>
</evidence>
<feature type="compositionally biased region" description="Acidic residues" evidence="1">
    <location>
        <begin position="1"/>
        <end position="18"/>
    </location>
</feature>
<dbReference type="EMBL" id="CAJOBE010066194">
    <property type="protein sequence ID" value="CAF4401906.1"/>
    <property type="molecule type" value="Genomic_DNA"/>
</dbReference>
<organism evidence="2 3">
    <name type="scientific">Rotaria sordida</name>
    <dbReference type="NCBI Taxonomy" id="392033"/>
    <lineage>
        <taxon>Eukaryota</taxon>
        <taxon>Metazoa</taxon>
        <taxon>Spiralia</taxon>
        <taxon>Gnathifera</taxon>
        <taxon>Rotifera</taxon>
        <taxon>Eurotatoria</taxon>
        <taxon>Bdelloidea</taxon>
        <taxon>Philodinida</taxon>
        <taxon>Philodinidae</taxon>
        <taxon>Rotaria</taxon>
    </lineage>
</organism>
<proteinExistence type="predicted"/>
<gene>
    <name evidence="2" type="ORF">FNK824_LOCUS43981</name>
</gene>
<name>A0A820P6F6_9BILA</name>
<reference evidence="2" key="1">
    <citation type="submission" date="2021-02" db="EMBL/GenBank/DDBJ databases">
        <authorList>
            <person name="Nowell W R."/>
        </authorList>
    </citation>
    <scope>NUCLEOTIDE SEQUENCE</scope>
</reference>
<feature type="compositionally biased region" description="Polar residues" evidence="1">
    <location>
        <begin position="19"/>
        <end position="29"/>
    </location>
</feature>
<feature type="non-terminal residue" evidence="2">
    <location>
        <position position="29"/>
    </location>
</feature>
<dbReference type="AlphaFoldDB" id="A0A820P6F6"/>
<sequence>MSSTTAEEETVTSTDEQENVTGTNSTVPT</sequence>
<comment type="caution">
    <text evidence="2">The sequence shown here is derived from an EMBL/GenBank/DDBJ whole genome shotgun (WGS) entry which is preliminary data.</text>
</comment>
<evidence type="ECO:0000313" key="2">
    <source>
        <dbReference type="EMBL" id="CAF4401906.1"/>
    </source>
</evidence>
<evidence type="ECO:0000256" key="1">
    <source>
        <dbReference type="SAM" id="MobiDB-lite"/>
    </source>
</evidence>
<feature type="region of interest" description="Disordered" evidence="1">
    <location>
        <begin position="1"/>
        <end position="29"/>
    </location>
</feature>